<evidence type="ECO:0000256" key="3">
    <source>
        <dbReference type="ARBA" id="ARBA00022692"/>
    </source>
</evidence>
<dbReference type="OrthoDB" id="5188730at2"/>
<accession>A0A3L8PCL5</accession>
<evidence type="ECO:0000256" key="6">
    <source>
        <dbReference type="RuleBase" id="RU365102"/>
    </source>
</evidence>
<evidence type="ECO:0000313" key="8">
    <source>
        <dbReference type="Proteomes" id="UP000282515"/>
    </source>
</evidence>
<organism evidence="7 8">
    <name type="scientific">Aeromicrobium phragmitis</name>
    <dbReference type="NCBI Taxonomy" id="2478914"/>
    <lineage>
        <taxon>Bacteria</taxon>
        <taxon>Bacillati</taxon>
        <taxon>Actinomycetota</taxon>
        <taxon>Actinomycetes</taxon>
        <taxon>Propionibacteriales</taxon>
        <taxon>Nocardioidaceae</taxon>
        <taxon>Aeromicrobium</taxon>
    </lineage>
</organism>
<evidence type="ECO:0000256" key="2">
    <source>
        <dbReference type="ARBA" id="ARBA00009190"/>
    </source>
</evidence>
<dbReference type="Pfam" id="PF01169">
    <property type="entry name" value="GDT1"/>
    <property type="match status" value="1"/>
</dbReference>
<evidence type="ECO:0000256" key="1">
    <source>
        <dbReference type="ARBA" id="ARBA00004141"/>
    </source>
</evidence>
<feature type="transmembrane region" description="Helical" evidence="6">
    <location>
        <begin position="6"/>
        <end position="25"/>
    </location>
</feature>
<feature type="non-terminal residue" evidence="7">
    <location>
        <position position="1"/>
    </location>
</feature>
<evidence type="ECO:0000256" key="5">
    <source>
        <dbReference type="ARBA" id="ARBA00023136"/>
    </source>
</evidence>
<comment type="caution">
    <text evidence="6">Lacks conserved residue(s) required for the propagation of feature annotation.</text>
</comment>
<proteinExistence type="inferred from homology"/>
<protein>
    <recommendedName>
        <fullName evidence="6">GDT1 family protein</fullName>
    </recommendedName>
</protein>
<evidence type="ECO:0000313" key="7">
    <source>
        <dbReference type="EMBL" id="RLV52865.1"/>
    </source>
</evidence>
<reference evidence="7 8" key="1">
    <citation type="submission" date="2018-10" db="EMBL/GenBank/DDBJ databases">
        <title>Aeromicrobium sp. 9W16Y-2 whole genome shotgun sequence.</title>
        <authorList>
            <person name="Li F."/>
        </authorList>
    </citation>
    <scope>NUCLEOTIDE SEQUENCE [LARGE SCALE GENOMIC DNA]</scope>
    <source>
        <strain evidence="7 8">9W16Y-2</strain>
    </source>
</reference>
<name>A0A3L8PCL5_9ACTN</name>
<dbReference type="EMBL" id="RDBF01000096">
    <property type="protein sequence ID" value="RLV52865.1"/>
    <property type="molecule type" value="Genomic_DNA"/>
</dbReference>
<dbReference type="GO" id="GO:0046873">
    <property type="term" value="F:metal ion transmembrane transporter activity"/>
    <property type="evidence" value="ECO:0007669"/>
    <property type="project" value="InterPro"/>
</dbReference>
<comment type="similarity">
    <text evidence="2 6">Belongs to the GDT1 family.</text>
</comment>
<dbReference type="AlphaFoldDB" id="A0A3L8PCL5"/>
<gene>
    <name evidence="7" type="ORF">D9V41_16435</name>
</gene>
<evidence type="ECO:0000256" key="4">
    <source>
        <dbReference type="ARBA" id="ARBA00022989"/>
    </source>
</evidence>
<keyword evidence="3 6" id="KW-0812">Transmembrane</keyword>
<feature type="transmembrane region" description="Helical" evidence="6">
    <location>
        <begin position="32"/>
        <end position="50"/>
    </location>
</feature>
<sequence length="56" mass="5662">GTWIGSTIGMVAADALAIVVGAVLGRHLPEKVIRYVAAAAFAVFAVLLLGEGVRAV</sequence>
<comment type="subcellular location">
    <subcellularLocation>
        <location evidence="1 6">Membrane</location>
        <topology evidence="1 6">Multi-pass membrane protein</topology>
    </subcellularLocation>
</comment>
<dbReference type="GO" id="GO:0016020">
    <property type="term" value="C:membrane"/>
    <property type="evidence" value="ECO:0007669"/>
    <property type="project" value="UniProtKB-SubCell"/>
</dbReference>
<keyword evidence="4 6" id="KW-1133">Transmembrane helix</keyword>
<dbReference type="Proteomes" id="UP000282515">
    <property type="component" value="Unassembled WGS sequence"/>
</dbReference>
<keyword evidence="8" id="KW-1185">Reference proteome</keyword>
<comment type="caution">
    <text evidence="7">The sequence shown here is derived from an EMBL/GenBank/DDBJ whole genome shotgun (WGS) entry which is preliminary data.</text>
</comment>
<dbReference type="InterPro" id="IPR001727">
    <property type="entry name" value="GDT1-like"/>
</dbReference>
<keyword evidence="5 6" id="KW-0472">Membrane</keyword>